<protein>
    <submittedName>
        <fullName evidence="5">RNA polymerase subunit sigma-24</fullName>
    </submittedName>
</protein>
<dbReference type="InterPro" id="IPR039425">
    <property type="entry name" value="RNA_pol_sigma-70-like"/>
</dbReference>
<evidence type="ECO:0000313" key="6">
    <source>
        <dbReference type="Proteomes" id="UP000321577"/>
    </source>
</evidence>
<dbReference type="GO" id="GO:0006352">
    <property type="term" value="P:DNA-templated transcription initiation"/>
    <property type="evidence" value="ECO:0007669"/>
    <property type="project" value="InterPro"/>
</dbReference>
<dbReference type="AlphaFoldDB" id="A0A512M7Z0"/>
<dbReference type="PANTHER" id="PTHR43133">
    <property type="entry name" value="RNA POLYMERASE ECF-TYPE SIGMA FACTO"/>
    <property type="match status" value="1"/>
</dbReference>
<evidence type="ECO:0000256" key="2">
    <source>
        <dbReference type="ARBA" id="ARBA00023082"/>
    </source>
</evidence>
<dbReference type="PANTHER" id="PTHR43133:SF51">
    <property type="entry name" value="RNA POLYMERASE SIGMA FACTOR"/>
    <property type="match status" value="1"/>
</dbReference>
<keyword evidence="6" id="KW-1185">Reference proteome</keyword>
<keyword evidence="1" id="KW-0805">Transcription regulation</keyword>
<dbReference type="InterPro" id="IPR007627">
    <property type="entry name" value="RNA_pol_sigma70_r2"/>
</dbReference>
<proteinExistence type="predicted"/>
<evidence type="ECO:0000256" key="1">
    <source>
        <dbReference type="ARBA" id="ARBA00023015"/>
    </source>
</evidence>
<organism evidence="5 6">
    <name type="scientific">Brevifollis gellanilyticus</name>
    <dbReference type="NCBI Taxonomy" id="748831"/>
    <lineage>
        <taxon>Bacteria</taxon>
        <taxon>Pseudomonadati</taxon>
        <taxon>Verrucomicrobiota</taxon>
        <taxon>Verrucomicrobiia</taxon>
        <taxon>Verrucomicrobiales</taxon>
        <taxon>Verrucomicrobiaceae</taxon>
    </lineage>
</organism>
<evidence type="ECO:0000259" key="4">
    <source>
        <dbReference type="Pfam" id="PF04542"/>
    </source>
</evidence>
<dbReference type="Pfam" id="PF04542">
    <property type="entry name" value="Sigma70_r2"/>
    <property type="match status" value="1"/>
</dbReference>
<keyword evidence="2" id="KW-0731">Sigma factor</keyword>
<gene>
    <name evidence="5" type="ORF">BGE01nite_21430</name>
</gene>
<sequence>MTTLPFVVLNEAMNDSIAPGAREFQTTRWSVVLAAQHAGDGVKAHEALSNLCRDYWYPLYAFVRRHGHAPHDAQDLTQAFFTSLLEAGATAADPRRGRFRSYLLGALKHFLTNEFHRANALKRGGGVPVLEWDALGAETRYELEPRDHCDAEALYDRRWAMDVLERAMKRLRGEFAAKKNEAAFDVLKGTLSGVEQAREELAQQLGMSEGALKVAVYRLRQRYREVVRAEIGETVDSPADVDDEMRHLISVLRAI</sequence>
<dbReference type="Proteomes" id="UP000321577">
    <property type="component" value="Unassembled WGS sequence"/>
</dbReference>
<reference evidence="5 6" key="1">
    <citation type="submission" date="2019-07" db="EMBL/GenBank/DDBJ databases">
        <title>Whole genome shotgun sequence of Brevifollis gellanilyticus NBRC 108608.</title>
        <authorList>
            <person name="Hosoyama A."/>
            <person name="Uohara A."/>
            <person name="Ohji S."/>
            <person name="Ichikawa N."/>
        </authorList>
    </citation>
    <scope>NUCLEOTIDE SEQUENCE [LARGE SCALE GENOMIC DNA]</scope>
    <source>
        <strain evidence="5 6">NBRC 108608</strain>
    </source>
</reference>
<accession>A0A512M7Z0</accession>
<evidence type="ECO:0000256" key="3">
    <source>
        <dbReference type="ARBA" id="ARBA00023163"/>
    </source>
</evidence>
<dbReference type="SUPFAM" id="SSF88946">
    <property type="entry name" value="Sigma2 domain of RNA polymerase sigma factors"/>
    <property type="match status" value="1"/>
</dbReference>
<evidence type="ECO:0000313" key="5">
    <source>
        <dbReference type="EMBL" id="GEP42852.1"/>
    </source>
</evidence>
<dbReference type="GO" id="GO:0016987">
    <property type="term" value="F:sigma factor activity"/>
    <property type="evidence" value="ECO:0007669"/>
    <property type="project" value="UniProtKB-KW"/>
</dbReference>
<comment type="caution">
    <text evidence="5">The sequence shown here is derived from an EMBL/GenBank/DDBJ whole genome shotgun (WGS) entry which is preliminary data.</text>
</comment>
<dbReference type="InterPro" id="IPR013325">
    <property type="entry name" value="RNA_pol_sigma_r2"/>
</dbReference>
<dbReference type="EMBL" id="BKAG01000012">
    <property type="protein sequence ID" value="GEP42852.1"/>
    <property type="molecule type" value="Genomic_DNA"/>
</dbReference>
<name>A0A512M7Z0_9BACT</name>
<dbReference type="Gene3D" id="1.10.1740.10">
    <property type="match status" value="1"/>
</dbReference>
<keyword evidence="3" id="KW-0804">Transcription</keyword>
<feature type="domain" description="RNA polymerase sigma-70 region 2" evidence="4">
    <location>
        <begin position="59"/>
        <end position="117"/>
    </location>
</feature>